<evidence type="ECO:0000256" key="4">
    <source>
        <dbReference type="ARBA" id="ARBA00022723"/>
    </source>
</evidence>
<evidence type="ECO:0000256" key="13">
    <source>
        <dbReference type="HAMAP-Rule" id="MF_00036"/>
    </source>
</evidence>
<keyword evidence="2 13" id="KW-0820">tRNA-binding</keyword>
<dbReference type="PROSITE" id="PS50860">
    <property type="entry name" value="AA_TRNA_LIGASE_II_ALA"/>
    <property type="match status" value="1"/>
</dbReference>
<dbReference type="Proteomes" id="UP000319716">
    <property type="component" value="Unassembled WGS sequence"/>
</dbReference>
<evidence type="ECO:0000256" key="12">
    <source>
        <dbReference type="ARBA" id="ARBA00048300"/>
    </source>
</evidence>
<keyword evidence="6 13" id="KW-0862">Zinc</keyword>
<dbReference type="InterPro" id="IPR012947">
    <property type="entry name" value="tRNA_SAD"/>
</dbReference>
<comment type="cofactor">
    <cofactor evidence="13">
        <name>Zn(2+)</name>
        <dbReference type="ChEBI" id="CHEBI:29105"/>
    </cofactor>
    <text evidence="13">Binds 1 zinc ion per subunit.</text>
</comment>
<dbReference type="Gene3D" id="3.30.980.10">
    <property type="entry name" value="Threonyl-trna Synthetase, Chain A, domain 2"/>
    <property type="match status" value="1"/>
</dbReference>
<comment type="catalytic activity">
    <reaction evidence="12 13">
        <text>tRNA(Ala) + L-alanine + ATP = L-alanyl-tRNA(Ala) + AMP + diphosphate</text>
        <dbReference type="Rhea" id="RHEA:12540"/>
        <dbReference type="Rhea" id="RHEA-COMP:9657"/>
        <dbReference type="Rhea" id="RHEA-COMP:9923"/>
        <dbReference type="ChEBI" id="CHEBI:30616"/>
        <dbReference type="ChEBI" id="CHEBI:33019"/>
        <dbReference type="ChEBI" id="CHEBI:57972"/>
        <dbReference type="ChEBI" id="CHEBI:78442"/>
        <dbReference type="ChEBI" id="CHEBI:78497"/>
        <dbReference type="ChEBI" id="CHEBI:456215"/>
        <dbReference type="EC" id="6.1.1.7"/>
    </reaction>
</comment>
<evidence type="ECO:0000259" key="14">
    <source>
        <dbReference type="PROSITE" id="PS50860"/>
    </source>
</evidence>
<dbReference type="InterPro" id="IPR023033">
    <property type="entry name" value="Ala_tRNA_ligase_euk/bac"/>
</dbReference>
<dbReference type="SUPFAM" id="SSF55186">
    <property type="entry name" value="ThrRS/AlaRS common domain"/>
    <property type="match status" value="1"/>
</dbReference>
<sequence length="410" mass="43828">MITLVKDNATVDHAVEGDTVQLILDRTPFYAEMGGQVADTGELSNSDVKLAVTDVQHAPNGQNLHTCVVKQGHLAIGDSLNAQIDVKARLAIQKNHTATHLLDQALKDVLGSHVNQAGSYVAADRLRFDFSHYGQVTDEELQQIEAIVNEKIWEQLPVTTKEMPIDEAKKLGAVALFGEKYGKVVRVVSAGDYSIELCGGCHVANTAELGLFTLVSESGIGAGTRRIEALTGEAAFKRLNAVKLQAKAIATSLKVTPDQLPERIDGLQQQIKDLEKENTALMNKLGSAKTGELEQSAKKNGDVAYIAEKIDSVDMNQLRAMADDLKNKLKSVIVVLASVEDGKVHFVAGVTKDLIQKGFHAGKIVKEVAAICGGGGGGRPDMAQAGGKQPEKVRDALDAVSDLIEKAAVR</sequence>
<evidence type="ECO:0000256" key="9">
    <source>
        <dbReference type="ARBA" id="ARBA00022917"/>
    </source>
</evidence>
<evidence type="ECO:0000256" key="1">
    <source>
        <dbReference type="ARBA" id="ARBA00008226"/>
    </source>
</evidence>
<dbReference type="Gene3D" id="6.10.250.550">
    <property type="match status" value="1"/>
</dbReference>
<comment type="similarity">
    <text evidence="1 13">Belongs to the class-II aminoacyl-tRNA synthetase family.</text>
</comment>
<keyword evidence="9 13" id="KW-0648">Protein biosynthesis</keyword>
<evidence type="ECO:0000256" key="7">
    <source>
        <dbReference type="ARBA" id="ARBA00022840"/>
    </source>
</evidence>
<comment type="domain">
    <text evidence="13">Consists of three domains; the N-terminal catalytic domain, the editing domain and the C-terminal C-Ala domain. The editing domain removes incorrectly charged amino acids, while the C-Ala domain, along with tRNA(Ala), serves as a bridge to cooperatively bring together the editing and aminoacylation centers thus stimulating deacylation of misacylated tRNAs.</text>
</comment>
<comment type="function">
    <text evidence="11 13">Catalyzes the attachment of alanine to tRNA(Ala) in a two-step reaction: alanine is first activated by ATP to form Ala-AMP and then transferred to the acceptor end of tRNA(Ala). Also edits incorrectly charged Ser-tRNA(Ala) and Gly-tRNA(Ala) via its editing domain.</text>
</comment>
<evidence type="ECO:0000313" key="15">
    <source>
        <dbReference type="EMBL" id="GAY76298.1"/>
    </source>
</evidence>
<dbReference type="GO" id="GO:0002161">
    <property type="term" value="F:aminoacyl-tRNA deacylase activity"/>
    <property type="evidence" value="ECO:0007669"/>
    <property type="project" value="TreeGrafter"/>
</dbReference>
<keyword evidence="3 13" id="KW-0436">Ligase</keyword>
<dbReference type="InterPro" id="IPR018163">
    <property type="entry name" value="Thr/Ala-tRNA-synth_IIc_edit"/>
</dbReference>
<feature type="domain" description="Alanyl-transfer RNA synthetases family profile" evidence="14">
    <location>
        <begin position="1"/>
        <end position="241"/>
    </location>
</feature>
<dbReference type="FunFam" id="3.30.54.20:FF:000001">
    <property type="entry name" value="Alanine--tRNA ligase"/>
    <property type="match status" value="1"/>
</dbReference>
<proteinExistence type="inferred from homology"/>
<dbReference type="InterPro" id="IPR018164">
    <property type="entry name" value="Ala-tRNA-synth_IIc_N"/>
</dbReference>
<dbReference type="Pfam" id="PF02272">
    <property type="entry name" value="DHHA1"/>
    <property type="match status" value="1"/>
</dbReference>
<dbReference type="SMART" id="SM00863">
    <property type="entry name" value="tRNA_SAD"/>
    <property type="match status" value="1"/>
</dbReference>
<keyword evidence="4 13" id="KW-0479">Metal-binding</keyword>
<dbReference type="PANTHER" id="PTHR11777">
    <property type="entry name" value="ALANYL-TRNA SYNTHETASE"/>
    <property type="match status" value="1"/>
</dbReference>
<dbReference type="Pfam" id="PF07973">
    <property type="entry name" value="tRNA_SAD"/>
    <property type="match status" value="1"/>
</dbReference>
<comment type="caution">
    <text evidence="15">The sequence shown here is derived from an EMBL/GenBank/DDBJ whole genome shotgun (WGS) entry which is preliminary data.</text>
</comment>
<comment type="subcellular location">
    <subcellularLocation>
        <location evidence="13">Cytoplasm</location>
    </subcellularLocation>
</comment>
<keyword evidence="5 13" id="KW-0547">Nucleotide-binding</keyword>
<dbReference type="AlphaFoldDB" id="A0A4Y1ZCA3"/>
<dbReference type="GO" id="GO:0005524">
    <property type="term" value="F:ATP binding"/>
    <property type="evidence" value="ECO:0007669"/>
    <property type="project" value="UniProtKB-UniRule"/>
</dbReference>
<dbReference type="Gene3D" id="3.30.54.20">
    <property type="match status" value="1"/>
</dbReference>
<dbReference type="FunFam" id="3.10.310.40:FF:000001">
    <property type="entry name" value="Alanine--tRNA ligase"/>
    <property type="match status" value="1"/>
</dbReference>
<dbReference type="SUPFAM" id="SSF50447">
    <property type="entry name" value="Translation proteins"/>
    <property type="match status" value="1"/>
</dbReference>
<name>A0A4Y1ZCA3_9BACL</name>
<evidence type="ECO:0000256" key="2">
    <source>
        <dbReference type="ARBA" id="ARBA00022555"/>
    </source>
</evidence>
<keyword evidence="13" id="KW-0963">Cytoplasm</keyword>
<dbReference type="EMBL" id="BEXB01000013">
    <property type="protein sequence ID" value="GAY76298.1"/>
    <property type="molecule type" value="Genomic_DNA"/>
</dbReference>
<dbReference type="GO" id="GO:0006419">
    <property type="term" value="P:alanyl-tRNA aminoacylation"/>
    <property type="evidence" value="ECO:0007669"/>
    <property type="project" value="UniProtKB-UniRule"/>
</dbReference>
<gene>
    <name evidence="13" type="primary">alaS</name>
    <name evidence="15" type="ORF">NBRC111894_1852</name>
</gene>
<reference evidence="15 16" key="1">
    <citation type="submission" date="2017-11" db="EMBL/GenBank/DDBJ databases">
        <title>Draft Genome Sequence of Sporolactobacillus inulinus NBRC 111894 Isolated from Koso, a Japanese Sugar-Vegetable Fermented Beverage.</title>
        <authorList>
            <person name="Chiou T.Y."/>
            <person name="Oshima K."/>
            <person name="Suda W."/>
            <person name="Hattori M."/>
            <person name="Takahashi T."/>
        </authorList>
    </citation>
    <scope>NUCLEOTIDE SEQUENCE [LARGE SCALE GENOMIC DNA]</scope>
    <source>
        <strain evidence="15 16">NBRC111894</strain>
    </source>
</reference>
<evidence type="ECO:0000256" key="5">
    <source>
        <dbReference type="ARBA" id="ARBA00022741"/>
    </source>
</evidence>
<feature type="binding site" evidence="13">
    <location>
        <position position="96"/>
    </location>
    <ligand>
        <name>Zn(2+)</name>
        <dbReference type="ChEBI" id="CHEBI:29105"/>
    </ligand>
</feature>
<dbReference type="InterPro" id="IPR018165">
    <property type="entry name" value="Ala-tRNA-synth_IIc_core"/>
</dbReference>
<evidence type="ECO:0000256" key="8">
    <source>
        <dbReference type="ARBA" id="ARBA00022884"/>
    </source>
</evidence>
<dbReference type="Gene3D" id="2.40.30.130">
    <property type="match status" value="1"/>
</dbReference>
<dbReference type="GO" id="GO:0004813">
    <property type="term" value="F:alanine-tRNA ligase activity"/>
    <property type="evidence" value="ECO:0007669"/>
    <property type="project" value="UniProtKB-UniRule"/>
</dbReference>
<evidence type="ECO:0000256" key="6">
    <source>
        <dbReference type="ARBA" id="ARBA00022833"/>
    </source>
</evidence>
<feature type="binding site" evidence="13">
    <location>
        <position position="202"/>
    </location>
    <ligand>
        <name>Zn(2+)</name>
        <dbReference type="ChEBI" id="CHEBI:29105"/>
    </ligand>
</feature>
<dbReference type="HAMAP" id="MF_00036_B">
    <property type="entry name" value="Ala_tRNA_synth_B"/>
    <property type="match status" value="1"/>
</dbReference>
<protein>
    <recommendedName>
        <fullName evidence="13">Alanine--tRNA ligase</fullName>
        <ecNumber evidence="13">6.1.1.7</ecNumber>
    </recommendedName>
    <alternativeName>
        <fullName evidence="13">Alanyl-tRNA synthetase</fullName>
        <shortName evidence="13">AlaRS</shortName>
    </alternativeName>
</protein>
<evidence type="ECO:0000256" key="3">
    <source>
        <dbReference type="ARBA" id="ARBA00022598"/>
    </source>
</evidence>
<keyword evidence="10 13" id="KW-0030">Aminoacyl-tRNA synthetase</keyword>
<dbReference type="Gene3D" id="3.10.310.40">
    <property type="match status" value="1"/>
</dbReference>
<keyword evidence="7 13" id="KW-0067">ATP-binding</keyword>
<dbReference type="GO" id="GO:0000049">
    <property type="term" value="F:tRNA binding"/>
    <property type="evidence" value="ECO:0007669"/>
    <property type="project" value="UniProtKB-KW"/>
</dbReference>
<dbReference type="GO" id="GO:0005829">
    <property type="term" value="C:cytosol"/>
    <property type="evidence" value="ECO:0007669"/>
    <property type="project" value="TreeGrafter"/>
</dbReference>
<dbReference type="EC" id="6.1.1.7" evidence="13"/>
<dbReference type="Pfam" id="PF01411">
    <property type="entry name" value="tRNA-synt_2c"/>
    <property type="match status" value="1"/>
</dbReference>
<dbReference type="FunFam" id="3.30.980.10:FF:000004">
    <property type="entry name" value="Alanine--tRNA ligase, cytoplasmic"/>
    <property type="match status" value="1"/>
</dbReference>
<evidence type="ECO:0000313" key="16">
    <source>
        <dbReference type="Proteomes" id="UP000319716"/>
    </source>
</evidence>
<dbReference type="InterPro" id="IPR009000">
    <property type="entry name" value="Transl_B-barrel_sf"/>
</dbReference>
<feature type="binding site" evidence="13">
    <location>
        <position position="100"/>
    </location>
    <ligand>
        <name>Zn(2+)</name>
        <dbReference type="ChEBI" id="CHEBI:29105"/>
    </ligand>
</feature>
<organism evidence="15 16">
    <name type="scientific">Sporolactobacillus inulinus</name>
    <dbReference type="NCBI Taxonomy" id="2078"/>
    <lineage>
        <taxon>Bacteria</taxon>
        <taxon>Bacillati</taxon>
        <taxon>Bacillota</taxon>
        <taxon>Bacilli</taxon>
        <taxon>Bacillales</taxon>
        <taxon>Sporolactobacillaceae</taxon>
        <taxon>Sporolactobacillus</taxon>
    </lineage>
</organism>
<dbReference type="GO" id="GO:0008270">
    <property type="term" value="F:zinc ion binding"/>
    <property type="evidence" value="ECO:0007669"/>
    <property type="project" value="UniProtKB-UniRule"/>
</dbReference>
<feature type="binding site" evidence="13">
    <location>
        <position position="198"/>
    </location>
    <ligand>
        <name>Zn(2+)</name>
        <dbReference type="ChEBI" id="CHEBI:29105"/>
    </ligand>
</feature>
<dbReference type="InterPro" id="IPR003156">
    <property type="entry name" value="DHHA1_dom"/>
</dbReference>
<accession>A0A4Y1ZCA3</accession>
<evidence type="ECO:0000256" key="10">
    <source>
        <dbReference type="ARBA" id="ARBA00023146"/>
    </source>
</evidence>
<dbReference type="PANTHER" id="PTHR11777:SF9">
    <property type="entry name" value="ALANINE--TRNA LIGASE, CYTOPLASMIC"/>
    <property type="match status" value="1"/>
</dbReference>
<keyword evidence="8 13" id="KW-0694">RNA-binding</keyword>
<evidence type="ECO:0000256" key="11">
    <source>
        <dbReference type="ARBA" id="ARBA00024779"/>
    </source>
</evidence>
<dbReference type="InterPro" id="IPR050058">
    <property type="entry name" value="Ala-tRNA_ligase"/>
</dbReference>